<sequence>MGIVIAILIFGLIVTVHEFGHFICAKLSGIKVLEFSVGMGPKLLQKAKGETKYSLRLLPVGGYCAMEGEDSTNSDPRSFRNAKLWKRIIVLFAGAGMNFVLGFVMLIILVSMMDGVPTTTVDDFKRTIAADGAVTYYAQSYETGLRQNDKIISIDGTRIYSTLDLNYVFDTCDPNVGHKVVIKRDGERVKLDGVFFKNTYGDGGVVDFAVIYKNKNPLTVIKGSGDLFMSMTHIVGLSIKQMFSGQLHKEDVSGPVGVVSAISESTEESESFLDALFQVIYMTALITINVGIFNLLPIPGLDGGRLLFCFIELVRRKPVKPEHEGYVHLAGMVLLFGVMIFATYNDIVRLITGVKNG</sequence>
<comment type="caution">
    <text evidence="13">The sequence shown here is derived from an EMBL/GenBank/DDBJ whole genome shotgun (WGS) entry which is preliminary data.</text>
</comment>
<dbReference type="InterPro" id="IPR004387">
    <property type="entry name" value="Pept_M50_Zn"/>
</dbReference>
<evidence type="ECO:0000256" key="9">
    <source>
        <dbReference type="ARBA" id="ARBA00023049"/>
    </source>
</evidence>
<dbReference type="STRING" id="1265.SAMN02910280_1893"/>
<dbReference type="GO" id="GO:0004222">
    <property type="term" value="F:metalloendopeptidase activity"/>
    <property type="evidence" value="ECO:0007669"/>
    <property type="project" value="InterPro"/>
</dbReference>
<dbReference type="InterPro" id="IPR036034">
    <property type="entry name" value="PDZ_sf"/>
</dbReference>
<evidence type="ECO:0000256" key="8">
    <source>
        <dbReference type="ARBA" id="ARBA00022989"/>
    </source>
</evidence>
<dbReference type="PANTHER" id="PTHR42837">
    <property type="entry name" value="REGULATOR OF SIGMA-E PROTEASE RSEP"/>
    <property type="match status" value="1"/>
</dbReference>
<dbReference type="InterPro" id="IPR008915">
    <property type="entry name" value="Peptidase_M50"/>
</dbReference>
<evidence type="ECO:0000256" key="6">
    <source>
        <dbReference type="ARBA" id="ARBA00022801"/>
    </source>
</evidence>
<keyword evidence="5 11" id="KW-0812">Transmembrane</keyword>
<dbReference type="Gene3D" id="2.30.42.10">
    <property type="match status" value="1"/>
</dbReference>
<organism evidence="13 14">
    <name type="scientific">Ruminococcus flavefaciens</name>
    <dbReference type="NCBI Taxonomy" id="1265"/>
    <lineage>
        <taxon>Bacteria</taxon>
        <taxon>Bacillati</taxon>
        <taxon>Bacillota</taxon>
        <taxon>Clostridia</taxon>
        <taxon>Eubacteriales</taxon>
        <taxon>Oscillospiraceae</taxon>
        <taxon>Ruminococcus</taxon>
    </lineage>
</organism>
<comment type="subcellular location">
    <subcellularLocation>
        <location evidence="2">Membrane</location>
        <topology evidence="2">Multi-pass membrane protein</topology>
    </subcellularLocation>
</comment>
<dbReference type="EMBL" id="QGDI01000001">
    <property type="protein sequence ID" value="PWJ15438.1"/>
    <property type="molecule type" value="Genomic_DNA"/>
</dbReference>
<feature type="transmembrane region" description="Helical" evidence="11">
    <location>
        <begin position="275"/>
        <end position="296"/>
    </location>
</feature>
<evidence type="ECO:0000256" key="2">
    <source>
        <dbReference type="ARBA" id="ARBA00004141"/>
    </source>
</evidence>
<evidence type="ECO:0000313" key="14">
    <source>
        <dbReference type="Proteomes" id="UP000245720"/>
    </source>
</evidence>
<evidence type="ECO:0000256" key="3">
    <source>
        <dbReference type="ARBA" id="ARBA00007931"/>
    </source>
</evidence>
<keyword evidence="6" id="KW-0378">Hydrolase</keyword>
<dbReference type="RefSeq" id="WP_109725234.1">
    <property type="nucleotide sequence ID" value="NZ_QGDI01000001.1"/>
</dbReference>
<evidence type="ECO:0000259" key="12">
    <source>
        <dbReference type="Pfam" id="PF02163"/>
    </source>
</evidence>
<keyword evidence="8 11" id="KW-1133">Transmembrane helix</keyword>
<feature type="transmembrane region" description="Helical" evidence="11">
    <location>
        <begin position="6"/>
        <end position="25"/>
    </location>
</feature>
<feature type="transmembrane region" description="Helical" evidence="11">
    <location>
        <begin position="325"/>
        <end position="344"/>
    </location>
</feature>
<comment type="cofactor">
    <cofactor evidence="1">
        <name>Zn(2+)</name>
        <dbReference type="ChEBI" id="CHEBI:29105"/>
    </cofactor>
</comment>
<dbReference type="Proteomes" id="UP000245720">
    <property type="component" value="Unassembled WGS sequence"/>
</dbReference>
<evidence type="ECO:0000256" key="11">
    <source>
        <dbReference type="SAM" id="Phobius"/>
    </source>
</evidence>
<evidence type="ECO:0000256" key="10">
    <source>
        <dbReference type="ARBA" id="ARBA00023136"/>
    </source>
</evidence>
<dbReference type="OrthoDB" id="9782003at2"/>
<dbReference type="GO" id="GO:0006508">
    <property type="term" value="P:proteolysis"/>
    <property type="evidence" value="ECO:0007669"/>
    <property type="project" value="UniProtKB-KW"/>
</dbReference>
<dbReference type="Pfam" id="PF02163">
    <property type="entry name" value="Peptidase_M50"/>
    <property type="match status" value="1"/>
</dbReference>
<keyword evidence="4 13" id="KW-0645">Protease</keyword>
<dbReference type="GO" id="GO:0016020">
    <property type="term" value="C:membrane"/>
    <property type="evidence" value="ECO:0007669"/>
    <property type="project" value="UniProtKB-SubCell"/>
</dbReference>
<keyword evidence="10 11" id="KW-0472">Membrane</keyword>
<comment type="similarity">
    <text evidence="3">Belongs to the peptidase M50B family.</text>
</comment>
<evidence type="ECO:0000313" key="13">
    <source>
        <dbReference type="EMBL" id="PWJ15438.1"/>
    </source>
</evidence>
<reference evidence="13 14" key="1">
    <citation type="submission" date="2018-05" db="EMBL/GenBank/DDBJ databases">
        <title>The Hungate 1000. A catalogue of reference genomes from the rumen microbiome.</title>
        <authorList>
            <person name="Kelly W."/>
        </authorList>
    </citation>
    <scope>NUCLEOTIDE SEQUENCE [LARGE SCALE GENOMIC DNA]</scope>
    <source>
        <strain evidence="13 14">SAb67</strain>
    </source>
</reference>
<gene>
    <name evidence="13" type="ORF">IE37_00336</name>
</gene>
<accession>A0A315Y625</accession>
<keyword evidence="7" id="KW-0862">Zinc</keyword>
<evidence type="ECO:0000256" key="4">
    <source>
        <dbReference type="ARBA" id="ARBA00022670"/>
    </source>
</evidence>
<dbReference type="PANTHER" id="PTHR42837:SF2">
    <property type="entry name" value="MEMBRANE METALLOPROTEASE ARASP2, CHLOROPLASTIC-RELATED"/>
    <property type="match status" value="1"/>
</dbReference>
<evidence type="ECO:0000256" key="1">
    <source>
        <dbReference type="ARBA" id="ARBA00001947"/>
    </source>
</evidence>
<feature type="transmembrane region" description="Helical" evidence="11">
    <location>
        <begin position="88"/>
        <end position="110"/>
    </location>
</feature>
<name>A0A315Y625_RUMFL</name>
<dbReference type="CDD" id="cd06163">
    <property type="entry name" value="S2P-M50_PDZ_RseP-like"/>
    <property type="match status" value="1"/>
</dbReference>
<evidence type="ECO:0000256" key="7">
    <source>
        <dbReference type="ARBA" id="ARBA00022833"/>
    </source>
</evidence>
<feature type="domain" description="Peptidase M50" evidence="12">
    <location>
        <begin position="6"/>
        <end position="337"/>
    </location>
</feature>
<keyword evidence="9" id="KW-0482">Metalloprotease</keyword>
<evidence type="ECO:0000256" key="5">
    <source>
        <dbReference type="ARBA" id="ARBA00022692"/>
    </source>
</evidence>
<proteinExistence type="inferred from homology"/>
<dbReference type="AlphaFoldDB" id="A0A315Y625"/>
<dbReference type="SUPFAM" id="SSF50156">
    <property type="entry name" value="PDZ domain-like"/>
    <property type="match status" value="1"/>
</dbReference>
<protein>
    <submittedName>
        <fullName evidence="13">Regulator of sigma E protease</fullName>
    </submittedName>
</protein>